<dbReference type="PANTHER" id="PTHR34825:SF1">
    <property type="entry name" value="AAA-ATPASE-LIKE DOMAIN-CONTAINING PROTEIN"/>
    <property type="match status" value="1"/>
</dbReference>
<proteinExistence type="predicted"/>
<name>A0A1B6C6G3_9HEMI</name>
<gene>
    <name evidence="2" type="ORF">g.44714</name>
</gene>
<feature type="non-terminal residue" evidence="2">
    <location>
        <position position="130"/>
    </location>
</feature>
<protein>
    <recommendedName>
        <fullName evidence="1">AAA-ATPase-like domain-containing protein</fullName>
    </recommendedName>
</protein>
<accession>A0A1B6C6G3</accession>
<feature type="non-terminal residue" evidence="2">
    <location>
        <position position="1"/>
    </location>
</feature>
<evidence type="ECO:0000313" key="2">
    <source>
        <dbReference type="EMBL" id="JAS09098.1"/>
    </source>
</evidence>
<evidence type="ECO:0000259" key="1">
    <source>
        <dbReference type="Pfam" id="PF09820"/>
    </source>
</evidence>
<sequence length="130" mass="15698">RRYVDKTLLLKTMFEETEHILITVPDGFGKTTNVDMIKRFLEISVNTEGKIFNKIESINYNLFKKNRLKICDHERFFNDHFGKYPVIFIDYSPLNRIKDFEDMLKALRIIIRGTYSHHEYLLREKNMFSK</sequence>
<dbReference type="AlphaFoldDB" id="A0A1B6C6G3"/>
<dbReference type="EMBL" id="GEDC01028200">
    <property type="protein sequence ID" value="JAS09098.1"/>
    <property type="molecule type" value="Transcribed_RNA"/>
</dbReference>
<organism evidence="2">
    <name type="scientific">Clastoptera arizonana</name>
    <name type="common">Arizona spittle bug</name>
    <dbReference type="NCBI Taxonomy" id="38151"/>
    <lineage>
        <taxon>Eukaryota</taxon>
        <taxon>Metazoa</taxon>
        <taxon>Ecdysozoa</taxon>
        <taxon>Arthropoda</taxon>
        <taxon>Hexapoda</taxon>
        <taxon>Insecta</taxon>
        <taxon>Pterygota</taxon>
        <taxon>Neoptera</taxon>
        <taxon>Paraneoptera</taxon>
        <taxon>Hemiptera</taxon>
        <taxon>Auchenorrhyncha</taxon>
        <taxon>Cercopoidea</taxon>
        <taxon>Clastopteridae</taxon>
        <taxon>Clastoptera</taxon>
    </lineage>
</organism>
<dbReference type="InterPro" id="IPR018631">
    <property type="entry name" value="AAA-ATPase-like_dom"/>
</dbReference>
<feature type="domain" description="AAA-ATPase-like" evidence="1">
    <location>
        <begin position="3"/>
        <end position="117"/>
    </location>
</feature>
<reference evidence="2" key="1">
    <citation type="submission" date="2015-12" db="EMBL/GenBank/DDBJ databases">
        <title>De novo transcriptome assembly of four potential Pierce s Disease insect vectors from Arizona vineyards.</title>
        <authorList>
            <person name="Tassone E.E."/>
        </authorList>
    </citation>
    <scope>NUCLEOTIDE SEQUENCE</scope>
</reference>
<dbReference type="PANTHER" id="PTHR34825">
    <property type="entry name" value="CONSERVED PROTEIN, WITH A WEAK D-GALACTARATE DEHYDRATASE/ALTRONATE HYDROLASE DOMAIN"/>
    <property type="match status" value="1"/>
</dbReference>
<dbReference type="Pfam" id="PF09820">
    <property type="entry name" value="AAA-ATPase_like"/>
    <property type="match status" value="1"/>
</dbReference>